<evidence type="ECO:0000256" key="2">
    <source>
        <dbReference type="ARBA" id="ARBA00022723"/>
    </source>
</evidence>
<comment type="function">
    <text evidence="1">May be involved in environmental stress response.</text>
</comment>
<dbReference type="SMART" id="SM00259">
    <property type="entry name" value="ZnF_A20"/>
    <property type="match status" value="1"/>
</dbReference>
<dbReference type="SUPFAM" id="SSF57716">
    <property type="entry name" value="Glucocorticoid receptor-like (DNA-binding domain)"/>
    <property type="match status" value="1"/>
</dbReference>
<sequence>MMNNHEASFQQSDSPKYCENGCGFFGSAATMDLCSKCYKEYCVKEGITSTSTSTTTSSSSSSVTAAIEKSLSVLSLSSNTVVEEEKEVVVKEVVVRKNRCECCNKKVGLLGFTCKCGSTFCGPHRYPEEHKCTFGHKLAGKVAIAKENPLVVPDKLQKF</sequence>
<dbReference type="GO" id="GO:0008270">
    <property type="term" value="F:zinc ion binding"/>
    <property type="evidence" value="ECO:0007669"/>
    <property type="project" value="UniProtKB-KW"/>
</dbReference>
<dbReference type="GO" id="GO:0003677">
    <property type="term" value="F:DNA binding"/>
    <property type="evidence" value="ECO:0007669"/>
    <property type="project" value="InterPro"/>
</dbReference>
<dbReference type="SMART" id="SM00154">
    <property type="entry name" value="ZnF_AN1"/>
    <property type="match status" value="1"/>
</dbReference>
<keyword evidence="2" id="KW-0479">Metal-binding</keyword>
<dbReference type="Pfam" id="PF01754">
    <property type="entry name" value="zf-A20"/>
    <property type="match status" value="1"/>
</dbReference>
<dbReference type="PANTHER" id="PTHR10634:SF67">
    <property type="entry name" value="AN1-TYPE ZINC FINGER PROTEIN 3"/>
    <property type="match status" value="1"/>
</dbReference>
<keyword evidence="3 5" id="KW-0863">Zinc-finger</keyword>
<dbReference type="RefSeq" id="XP_021844446.1">
    <property type="nucleotide sequence ID" value="XM_021988754.2"/>
</dbReference>
<evidence type="ECO:0000256" key="1">
    <source>
        <dbReference type="ARBA" id="ARBA00003732"/>
    </source>
</evidence>
<dbReference type="AlphaFoldDB" id="A0A9R0I856"/>
<keyword evidence="4" id="KW-0862">Zinc</keyword>
<dbReference type="Pfam" id="PF01428">
    <property type="entry name" value="zf-AN1"/>
    <property type="match status" value="1"/>
</dbReference>
<dbReference type="InterPro" id="IPR000058">
    <property type="entry name" value="Znf_AN1"/>
</dbReference>
<feature type="domain" description="AN1-type" evidence="7">
    <location>
        <begin position="94"/>
        <end position="140"/>
    </location>
</feature>
<evidence type="ECO:0000259" key="7">
    <source>
        <dbReference type="PROSITE" id="PS51039"/>
    </source>
</evidence>
<reference evidence="8" key="1">
    <citation type="journal article" date="2021" name="Nat. Commun.">
        <title>Genomic analyses provide insights into spinach domestication and the genetic basis of agronomic traits.</title>
        <authorList>
            <person name="Cai X."/>
            <person name="Sun X."/>
            <person name="Xu C."/>
            <person name="Sun H."/>
            <person name="Wang X."/>
            <person name="Ge C."/>
            <person name="Zhang Z."/>
            <person name="Wang Q."/>
            <person name="Fei Z."/>
            <person name="Jiao C."/>
            <person name="Wang Q."/>
        </authorList>
    </citation>
    <scope>NUCLEOTIDE SEQUENCE [LARGE SCALE GENOMIC DNA]</scope>
    <source>
        <strain evidence="8">cv. Varoflay</strain>
    </source>
</reference>
<evidence type="ECO:0000313" key="8">
    <source>
        <dbReference type="Proteomes" id="UP000813463"/>
    </source>
</evidence>
<reference evidence="9" key="2">
    <citation type="submission" date="2025-08" db="UniProtKB">
        <authorList>
            <consortium name="RefSeq"/>
        </authorList>
    </citation>
    <scope>IDENTIFICATION</scope>
    <source>
        <tissue evidence="9">Leaf</tissue>
    </source>
</reference>
<dbReference type="SUPFAM" id="SSF118310">
    <property type="entry name" value="AN1-like Zinc finger"/>
    <property type="match status" value="1"/>
</dbReference>
<dbReference type="PANTHER" id="PTHR10634">
    <property type="entry name" value="AN1-TYPE ZINC FINGER PROTEIN"/>
    <property type="match status" value="1"/>
</dbReference>
<dbReference type="InterPro" id="IPR002653">
    <property type="entry name" value="Znf_A20"/>
</dbReference>
<protein>
    <submittedName>
        <fullName evidence="9">Zinc finger A20 and AN1 domain-containing stress-associated protein 4-like</fullName>
    </submittedName>
</protein>
<evidence type="ECO:0000256" key="3">
    <source>
        <dbReference type="ARBA" id="ARBA00022771"/>
    </source>
</evidence>
<accession>A0A9R0I856</accession>
<evidence type="ECO:0000259" key="6">
    <source>
        <dbReference type="PROSITE" id="PS51036"/>
    </source>
</evidence>
<dbReference type="Gene3D" id="4.10.1110.10">
    <property type="entry name" value="AN1-like Zinc finger"/>
    <property type="match status" value="1"/>
</dbReference>
<proteinExistence type="predicted"/>
<dbReference type="PROSITE" id="PS51039">
    <property type="entry name" value="ZF_AN1"/>
    <property type="match status" value="1"/>
</dbReference>
<keyword evidence="8" id="KW-1185">Reference proteome</keyword>
<dbReference type="OrthoDB" id="428577at2759"/>
<dbReference type="GeneID" id="110784315"/>
<evidence type="ECO:0000313" key="9">
    <source>
        <dbReference type="RefSeq" id="XP_021844446.1"/>
    </source>
</evidence>
<dbReference type="Gene3D" id="1.20.5.4770">
    <property type="match status" value="1"/>
</dbReference>
<evidence type="ECO:0000256" key="5">
    <source>
        <dbReference type="PROSITE-ProRule" id="PRU00449"/>
    </source>
</evidence>
<organism evidence="8 9">
    <name type="scientific">Spinacia oleracea</name>
    <name type="common">Spinach</name>
    <dbReference type="NCBI Taxonomy" id="3562"/>
    <lineage>
        <taxon>Eukaryota</taxon>
        <taxon>Viridiplantae</taxon>
        <taxon>Streptophyta</taxon>
        <taxon>Embryophyta</taxon>
        <taxon>Tracheophyta</taxon>
        <taxon>Spermatophyta</taxon>
        <taxon>Magnoliopsida</taxon>
        <taxon>eudicotyledons</taxon>
        <taxon>Gunneridae</taxon>
        <taxon>Pentapetalae</taxon>
        <taxon>Caryophyllales</taxon>
        <taxon>Chenopodiaceae</taxon>
        <taxon>Chenopodioideae</taxon>
        <taxon>Anserineae</taxon>
        <taxon>Spinacia</taxon>
    </lineage>
</organism>
<dbReference type="Proteomes" id="UP000813463">
    <property type="component" value="Chromosome 6"/>
</dbReference>
<dbReference type="KEGG" id="soe:110784315"/>
<feature type="domain" description="A20-type" evidence="6">
    <location>
        <begin position="12"/>
        <end position="46"/>
    </location>
</feature>
<evidence type="ECO:0000256" key="4">
    <source>
        <dbReference type="ARBA" id="ARBA00022833"/>
    </source>
</evidence>
<dbReference type="InterPro" id="IPR035896">
    <property type="entry name" value="AN1-like_Znf"/>
</dbReference>
<dbReference type="PROSITE" id="PS51036">
    <property type="entry name" value="ZF_A20"/>
    <property type="match status" value="1"/>
</dbReference>
<name>A0A9R0I856_SPIOL</name>
<gene>
    <name evidence="9" type="primary">LOC110784315</name>
</gene>
<dbReference type="InterPro" id="IPR050652">
    <property type="entry name" value="AN1_A20_ZnFinger"/>
</dbReference>
<dbReference type="FunFam" id="4.10.1110.10:FF:000001">
    <property type="entry name" value="Zinc finger AN1-type containing 6"/>
    <property type="match status" value="1"/>
</dbReference>